<gene>
    <name evidence="2" type="ORF">JCM19274_2542</name>
</gene>
<dbReference type="GO" id="GO:0016758">
    <property type="term" value="F:hexosyltransferase activity"/>
    <property type="evidence" value="ECO:0007669"/>
    <property type="project" value="UniProtKB-ARBA"/>
</dbReference>
<dbReference type="Gene3D" id="3.90.550.10">
    <property type="entry name" value="Spore Coat Polysaccharide Biosynthesis Protein SpsA, Chain A"/>
    <property type="match status" value="1"/>
</dbReference>
<dbReference type="SUPFAM" id="SSF53448">
    <property type="entry name" value="Nucleotide-diphospho-sugar transferases"/>
    <property type="match status" value="1"/>
</dbReference>
<evidence type="ECO:0000313" key="3">
    <source>
        <dbReference type="Proteomes" id="UP000029643"/>
    </source>
</evidence>
<dbReference type="Proteomes" id="UP000029643">
    <property type="component" value="Unassembled WGS sequence"/>
</dbReference>
<dbReference type="EMBL" id="BBNU01000008">
    <property type="protein sequence ID" value="GAL79870.1"/>
    <property type="molecule type" value="Genomic_DNA"/>
</dbReference>
<proteinExistence type="predicted"/>
<organism evidence="2 3">
    <name type="scientific">Algibacter lectus</name>
    <dbReference type="NCBI Taxonomy" id="221126"/>
    <lineage>
        <taxon>Bacteria</taxon>
        <taxon>Pseudomonadati</taxon>
        <taxon>Bacteroidota</taxon>
        <taxon>Flavobacteriia</taxon>
        <taxon>Flavobacteriales</taxon>
        <taxon>Flavobacteriaceae</taxon>
        <taxon>Algibacter</taxon>
    </lineage>
</organism>
<dbReference type="InterPro" id="IPR001173">
    <property type="entry name" value="Glyco_trans_2-like"/>
</dbReference>
<evidence type="ECO:0000313" key="2">
    <source>
        <dbReference type="EMBL" id="GAL79870.1"/>
    </source>
</evidence>
<protein>
    <submittedName>
        <fullName evidence="2">Colanic acid biosynthesis glycosyl transferase WcaE</fullName>
    </submittedName>
</protein>
<keyword evidence="2" id="KW-0808">Transferase</keyword>
<evidence type="ECO:0000259" key="1">
    <source>
        <dbReference type="Pfam" id="PF00535"/>
    </source>
</evidence>
<accession>A0A090WRX7</accession>
<dbReference type="STRING" id="221126.SAMN04489722_10744"/>
<comment type="caution">
    <text evidence="2">The sequence shown here is derived from an EMBL/GenBank/DDBJ whole genome shotgun (WGS) entry which is preliminary data.</text>
</comment>
<dbReference type="InterPro" id="IPR029044">
    <property type="entry name" value="Nucleotide-diphossugar_trans"/>
</dbReference>
<dbReference type="RefSeq" id="WP_042497901.1">
    <property type="nucleotide sequence ID" value="NZ_BBNU01000008.1"/>
</dbReference>
<sequence length="254" mass="28551">MKVSIITATYNSEATIASCMRSVMEQTYTSIEYVIIDGNSSDGTLDVVKQLQAEFPNIEVSILSEPDKGIYDALNKGVNRATGDVIGFVHSDDMLAQTTTIEHLVNTFKTEKTDGVYGGDLQYVNKTDPTKIIRHWESCAFDKKLLKKGWMPAHPTLFLTRDVYNKHIGFNLTYKIAADYDFILRVFKDDTLRFAYLPEVITKMRAGGASNRSLKNIIIKSKEDYKAITSNNVGSFGTIIQKNVSKLNQFYKKG</sequence>
<feature type="domain" description="Glycosyltransferase 2-like" evidence="1">
    <location>
        <begin position="4"/>
        <end position="140"/>
    </location>
</feature>
<name>A0A090WRX7_9FLAO</name>
<dbReference type="PANTHER" id="PTHR22916:SF3">
    <property type="entry name" value="UDP-GLCNAC:BETAGAL BETA-1,3-N-ACETYLGLUCOSAMINYLTRANSFERASE-LIKE PROTEIN 1"/>
    <property type="match status" value="1"/>
</dbReference>
<dbReference type="PANTHER" id="PTHR22916">
    <property type="entry name" value="GLYCOSYLTRANSFERASE"/>
    <property type="match status" value="1"/>
</dbReference>
<dbReference type="AlphaFoldDB" id="A0A090WRX7"/>
<dbReference type="CDD" id="cd06433">
    <property type="entry name" value="GT_2_WfgS_like"/>
    <property type="match status" value="1"/>
</dbReference>
<reference evidence="2 3" key="1">
    <citation type="journal article" date="2014" name="Genome Announc.">
        <title>Draft Genome Sequences of Marine Flavobacterium Algibacter lectus Strains SS8 and NR4.</title>
        <authorList>
            <person name="Takatani N."/>
            <person name="Nakanishi M."/>
            <person name="Meirelles P."/>
            <person name="Mino S."/>
            <person name="Suda W."/>
            <person name="Oshima K."/>
            <person name="Hattori M."/>
            <person name="Ohkuma M."/>
            <person name="Hosokawa M."/>
            <person name="Miyashita K."/>
            <person name="Thompson F.L."/>
            <person name="Niwa A."/>
            <person name="Sawabe T."/>
            <person name="Sawabe T."/>
        </authorList>
    </citation>
    <scope>NUCLEOTIDE SEQUENCE [LARGE SCALE GENOMIC DNA]</scope>
    <source>
        <strain evidence="3">JCM19274</strain>
    </source>
</reference>
<dbReference type="Pfam" id="PF00535">
    <property type="entry name" value="Glycos_transf_2"/>
    <property type="match status" value="1"/>
</dbReference>